<dbReference type="PANTHER" id="PTHR38595">
    <property type="entry name" value="CYTOPLASMIC PROTEIN-RELATED"/>
    <property type="match status" value="1"/>
</dbReference>
<name>A0A2N7VN30_9BURK</name>
<dbReference type="InterPro" id="IPR053176">
    <property type="entry name" value="T6SS_TssE1-like"/>
</dbReference>
<proteinExistence type="predicted"/>
<dbReference type="RefSeq" id="WP_102646540.1">
    <property type="nucleotide sequence ID" value="NZ_PNYA01000014.1"/>
</dbReference>
<dbReference type="InterPro" id="IPR007048">
    <property type="entry name" value="IraD/Gp25-like"/>
</dbReference>
<dbReference type="NCBIfam" id="TIGR03357">
    <property type="entry name" value="VI_zyme"/>
    <property type="match status" value="1"/>
</dbReference>
<dbReference type="PANTHER" id="PTHR38595:SF1">
    <property type="entry name" value="TYPE VI SECRETION SYSTEM COMPONENT TSSE1"/>
    <property type="match status" value="1"/>
</dbReference>
<accession>A0A2N7VN30</accession>
<feature type="domain" description="IraD/Gp25-like" evidence="1">
    <location>
        <begin position="30"/>
        <end position="123"/>
    </location>
</feature>
<dbReference type="AlphaFoldDB" id="A0A2N7VN30"/>
<sequence>MSTLRHGYPMPLFERLVEDTGAWLEGEGALRQSVARELSRLLNARSRLTMAEFAKSECGVLDYGVPDFSERSLRSGADRDAILAAVRRAIALFEPRLVNVVVKFGFKDERSRDAVLIVEGDIRVERSVEHVFFEMAAGAGDPQDDLDGS</sequence>
<organism evidence="2 3">
    <name type="scientific">Trinickia dabaoshanensis</name>
    <dbReference type="NCBI Taxonomy" id="564714"/>
    <lineage>
        <taxon>Bacteria</taxon>
        <taxon>Pseudomonadati</taxon>
        <taxon>Pseudomonadota</taxon>
        <taxon>Betaproteobacteria</taxon>
        <taxon>Burkholderiales</taxon>
        <taxon>Burkholderiaceae</taxon>
        <taxon>Trinickia</taxon>
    </lineage>
</organism>
<gene>
    <name evidence="2" type="ORF">C0Z18_16795</name>
</gene>
<evidence type="ECO:0000313" key="2">
    <source>
        <dbReference type="EMBL" id="PMS18578.1"/>
    </source>
</evidence>
<keyword evidence="3" id="KW-1185">Reference proteome</keyword>
<dbReference type="Proteomes" id="UP000235616">
    <property type="component" value="Unassembled WGS sequence"/>
</dbReference>
<dbReference type="EMBL" id="PNYA01000014">
    <property type="protein sequence ID" value="PMS18578.1"/>
    <property type="molecule type" value="Genomic_DNA"/>
</dbReference>
<dbReference type="OrthoDB" id="7305179at2"/>
<reference evidence="2 3" key="1">
    <citation type="submission" date="2018-01" db="EMBL/GenBank/DDBJ databases">
        <title>Whole genome analyses suggest that Burkholderia sensu lato contains two further novel genera in the rhizoxinica-symbiotica group Mycetohabitans gen. nov., and Trinickia gen. nov.: implications for the evolution of diazotrophy and nodulation in the Burkholderiaceae.</title>
        <authorList>
            <person name="Estrada-de los Santos P."/>
            <person name="Palmer M."/>
            <person name="Chavez-Ramirez B."/>
            <person name="Beukes C."/>
            <person name="Steenkamp E.T."/>
            <person name="Hirsch A.M."/>
            <person name="Manyaka P."/>
            <person name="Maluk M."/>
            <person name="Lafos M."/>
            <person name="Crook M."/>
            <person name="Gross E."/>
            <person name="Simon M.F."/>
            <person name="Bueno dos Reis Junior F."/>
            <person name="Poole P.S."/>
            <person name="Venter S.N."/>
            <person name="James E.K."/>
        </authorList>
    </citation>
    <scope>NUCLEOTIDE SEQUENCE [LARGE SCALE GENOMIC DNA]</scope>
    <source>
        <strain evidence="2 3">GIMN1.004</strain>
    </source>
</reference>
<dbReference type="InterPro" id="IPR017737">
    <property type="entry name" value="TssE1-like"/>
</dbReference>
<comment type="caution">
    <text evidence="2">The sequence shown here is derived from an EMBL/GenBank/DDBJ whole genome shotgun (WGS) entry which is preliminary data.</text>
</comment>
<protein>
    <submittedName>
        <fullName evidence="2">Type VI secretion system baseplate subunit TssE</fullName>
    </submittedName>
</protein>
<evidence type="ECO:0000259" key="1">
    <source>
        <dbReference type="Pfam" id="PF04965"/>
    </source>
</evidence>
<dbReference type="SUPFAM" id="SSF160719">
    <property type="entry name" value="gpW/gp25-like"/>
    <property type="match status" value="1"/>
</dbReference>
<evidence type="ECO:0000313" key="3">
    <source>
        <dbReference type="Proteomes" id="UP000235616"/>
    </source>
</evidence>
<dbReference type="Pfam" id="PF04965">
    <property type="entry name" value="GPW_gp25"/>
    <property type="match status" value="1"/>
</dbReference>